<organism evidence="6 7">
    <name type="scientific">Paenibacillus amylolyticus</name>
    <dbReference type="NCBI Taxonomy" id="1451"/>
    <lineage>
        <taxon>Bacteria</taxon>
        <taxon>Bacillati</taxon>
        <taxon>Bacillota</taxon>
        <taxon>Bacilli</taxon>
        <taxon>Bacillales</taxon>
        <taxon>Paenibacillaceae</taxon>
        <taxon>Paenibacillus</taxon>
    </lineage>
</organism>
<dbReference type="EMBL" id="JAVDTR010000016">
    <property type="protein sequence ID" value="MDR6726270.1"/>
    <property type="molecule type" value="Genomic_DNA"/>
</dbReference>
<proteinExistence type="predicted"/>
<dbReference type="PROSITE" id="PS50977">
    <property type="entry name" value="HTH_TETR_2"/>
    <property type="match status" value="1"/>
</dbReference>
<feature type="DNA-binding region" description="H-T-H motif" evidence="4">
    <location>
        <begin position="29"/>
        <end position="48"/>
    </location>
</feature>
<evidence type="ECO:0000313" key="6">
    <source>
        <dbReference type="EMBL" id="MDR6726270.1"/>
    </source>
</evidence>
<dbReference type="InterPro" id="IPR036271">
    <property type="entry name" value="Tet_transcr_reg_TetR-rel_C_sf"/>
</dbReference>
<gene>
    <name evidence="6" type="ORF">J2W91_004781</name>
</gene>
<evidence type="ECO:0000313" key="7">
    <source>
        <dbReference type="Proteomes" id="UP001254832"/>
    </source>
</evidence>
<dbReference type="InterPro" id="IPR011075">
    <property type="entry name" value="TetR_C"/>
</dbReference>
<name>A0AAP5H4L6_PAEAM</name>
<evidence type="ECO:0000259" key="5">
    <source>
        <dbReference type="PROSITE" id="PS50977"/>
    </source>
</evidence>
<dbReference type="SUPFAM" id="SSF48498">
    <property type="entry name" value="Tetracyclin repressor-like, C-terminal domain"/>
    <property type="match status" value="1"/>
</dbReference>
<dbReference type="Proteomes" id="UP001254832">
    <property type="component" value="Unassembled WGS sequence"/>
</dbReference>
<feature type="domain" description="HTH tetR-type" evidence="5">
    <location>
        <begin position="6"/>
        <end position="66"/>
    </location>
</feature>
<dbReference type="InterPro" id="IPR001647">
    <property type="entry name" value="HTH_TetR"/>
</dbReference>
<dbReference type="PANTHER" id="PTHR47506:SF10">
    <property type="entry name" value="TRANSCRIPTIONAL REGULATORY PROTEIN"/>
    <property type="match status" value="1"/>
</dbReference>
<keyword evidence="2 4" id="KW-0238">DNA-binding</keyword>
<sequence>MSRPREFDADVVLQQSMEVFWRQGYRATSYEDLTRTTGVKKQSLYCVFSDKRSLFLKALALYREQAIAKLKEIESSHSSPLDQLDTIRHSLLEHEVSCQGCLMMNASLEFGVEDEQVAQQIELMFEESRELLEKIILKGQEQQLISSRFTSHELAAYLNNTIAGVRVMGKSGSSREEIETVLRTSFGMIVA</sequence>
<keyword evidence="1" id="KW-0805">Transcription regulation</keyword>
<evidence type="ECO:0000256" key="2">
    <source>
        <dbReference type="ARBA" id="ARBA00023125"/>
    </source>
</evidence>
<accession>A0AAP5H4L6</accession>
<dbReference type="Pfam" id="PF16925">
    <property type="entry name" value="TetR_C_13"/>
    <property type="match status" value="1"/>
</dbReference>
<dbReference type="AlphaFoldDB" id="A0AAP5H4L6"/>
<dbReference type="Gene3D" id="1.10.357.10">
    <property type="entry name" value="Tetracycline Repressor, domain 2"/>
    <property type="match status" value="1"/>
</dbReference>
<dbReference type="Pfam" id="PF00440">
    <property type="entry name" value="TetR_N"/>
    <property type="match status" value="1"/>
</dbReference>
<comment type="caution">
    <text evidence="6">The sequence shown here is derived from an EMBL/GenBank/DDBJ whole genome shotgun (WGS) entry which is preliminary data.</text>
</comment>
<dbReference type="Gene3D" id="1.10.10.60">
    <property type="entry name" value="Homeodomain-like"/>
    <property type="match status" value="1"/>
</dbReference>
<reference evidence="6" key="1">
    <citation type="submission" date="2023-07" db="EMBL/GenBank/DDBJ databases">
        <title>Sorghum-associated microbial communities from plants grown in Nebraska, USA.</title>
        <authorList>
            <person name="Schachtman D."/>
        </authorList>
    </citation>
    <scope>NUCLEOTIDE SEQUENCE</scope>
    <source>
        <strain evidence="6">BE80</strain>
    </source>
</reference>
<dbReference type="SUPFAM" id="SSF46689">
    <property type="entry name" value="Homeodomain-like"/>
    <property type="match status" value="1"/>
</dbReference>
<evidence type="ECO:0000256" key="1">
    <source>
        <dbReference type="ARBA" id="ARBA00023015"/>
    </source>
</evidence>
<dbReference type="RefSeq" id="WP_310144369.1">
    <property type="nucleotide sequence ID" value="NZ_JAVDTR010000016.1"/>
</dbReference>
<keyword evidence="3" id="KW-0804">Transcription</keyword>
<dbReference type="InterPro" id="IPR009057">
    <property type="entry name" value="Homeodomain-like_sf"/>
</dbReference>
<evidence type="ECO:0000256" key="3">
    <source>
        <dbReference type="ARBA" id="ARBA00023163"/>
    </source>
</evidence>
<dbReference type="PANTHER" id="PTHR47506">
    <property type="entry name" value="TRANSCRIPTIONAL REGULATORY PROTEIN"/>
    <property type="match status" value="1"/>
</dbReference>
<protein>
    <submittedName>
        <fullName evidence="6">AcrR family transcriptional regulator</fullName>
    </submittedName>
</protein>
<evidence type="ECO:0000256" key="4">
    <source>
        <dbReference type="PROSITE-ProRule" id="PRU00335"/>
    </source>
</evidence>
<dbReference type="GO" id="GO:0003677">
    <property type="term" value="F:DNA binding"/>
    <property type="evidence" value="ECO:0007669"/>
    <property type="project" value="UniProtKB-UniRule"/>
</dbReference>